<evidence type="ECO:0000256" key="4">
    <source>
        <dbReference type="ARBA" id="ARBA00023014"/>
    </source>
</evidence>
<organism evidence="6">
    <name type="scientific">bioreactor metagenome</name>
    <dbReference type="NCBI Taxonomy" id="1076179"/>
    <lineage>
        <taxon>unclassified sequences</taxon>
        <taxon>metagenomes</taxon>
        <taxon>ecological metagenomes</taxon>
    </lineage>
</organism>
<evidence type="ECO:0000256" key="3">
    <source>
        <dbReference type="ARBA" id="ARBA00023004"/>
    </source>
</evidence>
<dbReference type="GO" id="GO:0016491">
    <property type="term" value="F:oxidoreductase activity"/>
    <property type="evidence" value="ECO:0007669"/>
    <property type="project" value="UniProtKB-KW"/>
</dbReference>
<dbReference type="CDD" id="cd01335">
    <property type="entry name" value="Radical_SAM"/>
    <property type="match status" value="1"/>
</dbReference>
<keyword evidence="6" id="KW-0560">Oxidoreductase</keyword>
<dbReference type="InterPro" id="IPR013785">
    <property type="entry name" value="Aldolase_TIM"/>
</dbReference>
<dbReference type="PANTHER" id="PTHR11228">
    <property type="entry name" value="RADICAL SAM DOMAIN PROTEIN"/>
    <property type="match status" value="1"/>
</dbReference>
<comment type="caution">
    <text evidence="6">The sequence shown here is derived from an EMBL/GenBank/DDBJ whole genome shotgun (WGS) entry which is preliminary data.</text>
</comment>
<dbReference type="SUPFAM" id="SSF102114">
    <property type="entry name" value="Radical SAM enzymes"/>
    <property type="match status" value="1"/>
</dbReference>
<sequence>MKYYPKLLFLEITSECNLRCKQCFMWKLKDKENRLDPIDYYDLVKWFKSINNGVGAIILTGGEIFLKSNFVFSILSECNKLNIESVINTNGTLIPIDMHLELINNGPSKLVFSIDSQNAALHDYLRGVKGTFTKVTSTIKQLIALRNKSHSNRCKIYISSILLDENINDIDTIISFAKSLEIDGIVFQVLSPSFYSNVKIEDDIFFKKHFFKDKDGACAEIDKLIEFSMKDDFILNTSSDLMAIKEYIRSPYRTIRVFCKANEQNLIIDHMGNVKYCYNMETIFQELVGNIRFNSISDIIYSKKSMEARERMGFCNLSCGILNCNK</sequence>
<accession>A0A644W838</accession>
<dbReference type="GO" id="GO:0046872">
    <property type="term" value="F:metal ion binding"/>
    <property type="evidence" value="ECO:0007669"/>
    <property type="project" value="UniProtKB-KW"/>
</dbReference>
<feature type="domain" description="Radical SAM core" evidence="5">
    <location>
        <begin position="2"/>
        <end position="228"/>
    </location>
</feature>
<dbReference type="EMBL" id="VSSQ01000697">
    <property type="protein sequence ID" value="MPL99929.1"/>
    <property type="molecule type" value="Genomic_DNA"/>
</dbReference>
<dbReference type="SFLD" id="SFLDS00029">
    <property type="entry name" value="Radical_SAM"/>
    <property type="match status" value="1"/>
</dbReference>
<dbReference type="Gene3D" id="3.20.20.70">
    <property type="entry name" value="Aldolase class I"/>
    <property type="match status" value="1"/>
</dbReference>
<dbReference type="AlphaFoldDB" id="A0A644W838"/>
<protein>
    <submittedName>
        <fullName evidence="6">Antilisterial bacteriocin subtilosin biosynthesis protein AlbA</fullName>
        <ecNumber evidence="6">1.21.98.-</ecNumber>
    </submittedName>
</protein>
<dbReference type="PROSITE" id="PS51918">
    <property type="entry name" value="RADICAL_SAM"/>
    <property type="match status" value="1"/>
</dbReference>
<dbReference type="GO" id="GO:0051536">
    <property type="term" value="F:iron-sulfur cluster binding"/>
    <property type="evidence" value="ECO:0007669"/>
    <property type="project" value="UniProtKB-KW"/>
</dbReference>
<reference evidence="6" key="1">
    <citation type="submission" date="2019-08" db="EMBL/GenBank/DDBJ databases">
        <authorList>
            <person name="Kucharzyk K."/>
            <person name="Murdoch R.W."/>
            <person name="Higgins S."/>
            <person name="Loffler F."/>
        </authorList>
    </citation>
    <scope>NUCLEOTIDE SEQUENCE</scope>
</reference>
<evidence type="ECO:0000256" key="1">
    <source>
        <dbReference type="ARBA" id="ARBA00022691"/>
    </source>
</evidence>
<gene>
    <name evidence="6" type="primary">albA_3</name>
    <name evidence="6" type="ORF">SDC9_46151</name>
</gene>
<dbReference type="EC" id="1.21.98.-" evidence="6"/>
<name>A0A644W838_9ZZZZ</name>
<dbReference type="InterPro" id="IPR007197">
    <property type="entry name" value="rSAM"/>
</dbReference>
<evidence type="ECO:0000313" key="6">
    <source>
        <dbReference type="EMBL" id="MPL99929.1"/>
    </source>
</evidence>
<keyword evidence="4" id="KW-0411">Iron-sulfur</keyword>
<keyword evidence="3" id="KW-0408">Iron</keyword>
<dbReference type="InterPro" id="IPR050377">
    <property type="entry name" value="Radical_SAM_PqqE_MftC-like"/>
</dbReference>
<dbReference type="InterPro" id="IPR058240">
    <property type="entry name" value="rSAM_sf"/>
</dbReference>
<evidence type="ECO:0000259" key="5">
    <source>
        <dbReference type="PROSITE" id="PS51918"/>
    </source>
</evidence>
<dbReference type="SFLD" id="SFLDG01067">
    <property type="entry name" value="SPASM/twitch_domain_containing"/>
    <property type="match status" value="1"/>
</dbReference>
<keyword evidence="2" id="KW-0479">Metal-binding</keyword>
<keyword evidence="1" id="KW-0949">S-adenosyl-L-methionine</keyword>
<evidence type="ECO:0000256" key="2">
    <source>
        <dbReference type="ARBA" id="ARBA00022723"/>
    </source>
</evidence>
<proteinExistence type="predicted"/>
<dbReference type="Pfam" id="PF04055">
    <property type="entry name" value="Radical_SAM"/>
    <property type="match status" value="1"/>
</dbReference>
<dbReference type="PANTHER" id="PTHR11228:SF7">
    <property type="entry name" value="PQQA PEPTIDE CYCLASE"/>
    <property type="match status" value="1"/>
</dbReference>